<dbReference type="GO" id="GO:0006325">
    <property type="term" value="P:chromatin organization"/>
    <property type="evidence" value="ECO:0007669"/>
    <property type="project" value="UniProtKB-KW"/>
</dbReference>
<comment type="subcellular location">
    <subcellularLocation>
        <location evidence="1">Nucleus</location>
    </subcellularLocation>
</comment>
<evidence type="ECO:0000256" key="3">
    <source>
        <dbReference type="ARBA" id="ARBA00022491"/>
    </source>
</evidence>
<dbReference type="Proteomes" id="UP000827092">
    <property type="component" value="Unassembled WGS sequence"/>
</dbReference>
<keyword evidence="4" id="KW-0597">Phosphoprotein</keyword>
<evidence type="ECO:0000256" key="10">
    <source>
        <dbReference type="SAM" id="MobiDB-lite"/>
    </source>
</evidence>
<dbReference type="EMBL" id="JAFNEN010000009">
    <property type="protein sequence ID" value="KAG8201057.1"/>
    <property type="molecule type" value="Genomic_DNA"/>
</dbReference>
<name>A0AAV6VVS4_9ARAC</name>
<evidence type="ECO:0000313" key="11">
    <source>
        <dbReference type="EMBL" id="KAG8201057.1"/>
    </source>
</evidence>
<dbReference type="GO" id="GO:0035097">
    <property type="term" value="C:histone methyltransferase complex"/>
    <property type="evidence" value="ECO:0007669"/>
    <property type="project" value="TreeGrafter"/>
</dbReference>
<dbReference type="CDD" id="cd14456">
    <property type="entry name" value="Menin"/>
    <property type="match status" value="1"/>
</dbReference>
<feature type="region of interest" description="Disordered" evidence="10">
    <location>
        <begin position="643"/>
        <end position="672"/>
    </location>
</feature>
<organism evidence="11 12">
    <name type="scientific">Oedothorax gibbosus</name>
    <dbReference type="NCBI Taxonomy" id="931172"/>
    <lineage>
        <taxon>Eukaryota</taxon>
        <taxon>Metazoa</taxon>
        <taxon>Ecdysozoa</taxon>
        <taxon>Arthropoda</taxon>
        <taxon>Chelicerata</taxon>
        <taxon>Arachnida</taxon>
        <taxon>Araneae</taxon>
        <taxon>Araneomorphae</taxon>
        <taxon>Entelegynae</taxon>
        <taxon>Araneoidea</taxon>
        <taxon>Linyphiidae</taxon>
        <taxon>Erigoninae</taxon>
        <taxon>Oedothorax</taxon>
    </lineage>
</organism>
<proteinExistence type="predicted"/>
<keyword evidence="5" id="KW-0156">Chromatin regulator</keyword>
<evidence type="ECO:0000256" key="9">
    <source>
        <dbReference type="ARBA" id="ARBA00023242"/>
    </source>
</evidence>
<feature type="compositionally biased region" description="Polar residues" evidence="10">
    <location>
        <begin position="477"/>
        <end position="493"/>
    </location>
</feature>
<feature type="compositionally biased region" description="Basic and acidic residues" evidence="10">
    <location>
        <begin position="445"/>
        <end position="476"/>
    </location>
</feature>
<dbReference type="GO" id="GO:0003682">
    <property type="term" value="F:chromatin binding"/>
    <property type="evidence" value="ECO:0007669"/>
    <property type="project" value="TreeGrafter"/>
</dbReference>
<accession>A0AAV6VVS4</accession>
<feature type="compositionally biased region" description="Basic and acidic residues" evidence="10">
    <location>
        <begin position="499"/>
        <end position="512"/>
    </location>
</feature>
<feature type="region of interest" description="Disordered" evidence="10">
    <location>
        <begin position="445"/>
        <end position="512"/>
    </location>
</feature>
<evidence type="ECO:0000256" key="4">
    <source>
        <dbReference type="ARBA" id="ARBA00022553"/>
    </source>
</evidence>
<dbReference type="GO" id="GO:0000976">
    <property type="term" value="F:transcription cis-regulatory region binding"/>
    <property type="evidence" value="ECO:0007669"/>
    <property type="project" value="TreeGrafter"/>
</dbReference>
<evidence type="ECO:0000256" key="5">
    <source>
        <dbReference type="ARBA" id="ARBA00022853"/>
    </source>
</evidence>
<keyword evidence="6" id="KW-0805">Transcription regulation</keyword>
<protein>
    <recommendedName>
        <fullName evidence="2">Menin</fullName>
    </recommendedName>
</protein>
<dbReference type="PANTHER" id="PTHR12693:SF3">
    <property type="entry name" value="MENIN"/>
    <property type="match status" value="1"/>
</dbReference>
<keyword evidence="8" id="KW-0804">Transcription</keyword>
<keyword evidence="12" id="KW-1185">Reference proteome</keyword>
<evidence type="ECO:0000256" key="6">
    <source>
        <dbReference type="ARBA" id="ARBA00023015"/>
    </source>
</evidence>
<keyword evidence="7" id="KW-0238">DNA-binding</keyword>
<evidence type="ECO:0000256" key="7">
    <source>
        <dbReference type="ARBA" id="ARBA00023125"/>
    </source>
</evidence>
<dbReference type="GO" id="GO:0008285">
    <property type="term" value="P:negative regulation of cell population proliferation"/>
    <property type="evidence" value="ECO:0007669"/>
    <property type="project" value="TreeGrafter"/>
</dbReference>
<evidence type="ECO:0000313" key="12">
    <source>
        <dbReference type="Proteomes" id="UP000827092"/>
    </source>
</evidence>
<dbReference type="Pfam" id="PF05053">
    <property type="entry name" value="Menin"/>
    <property type="match status" value="2"/>
</dbReference>
<dbReference type="GO" id="GO:0006357">
    <property type="term" value="P:regulation of transcription by RNA polymerase II"/>
    <property type="evidence" value="ECO:0007669"/>
    <property type="project" value="TreeGrafter"/>
</dbReference>
<gene>
    <name evidence="11" type="ORF">JTE90_002732</name>
</gene>
<dbReference type="PANTHER" id="PTHR12693">
    <property type="entry name" value="MENIN"/>
    <property type="match status" value="1"/>
</dbReference>
<dbReference type="InterPro" id="IPR007747">
    <property type="entry name" value="Menin"/>
</dbReference>
<dbReference type="GO" id="GO:0000785">
    <property type="term" value="C:chromatin"/>
    <property type="evidence" value="ECO:0007669"/>
    <property type="project" value="TreeGrafter"/>
</dbReference>
<dbReference type="AlphaFoldDB" id="A0AAV6VVS4"/>
<evidence type="ECO:0000256" key="2">
    <source>
        <dbReference type="ARBA" id="ARBA00021162"/>
    </source>
</evidence>
<keyword evidence="9" id="KW-0539">Nucleus</keyword>
<feature type="region of interest" description="Disordered" evidence="10">
    <location>
        <begin position="554"/>
        <end position="614"/>
    </location>
</feature>
<evidence type="ECO:0000256" key="1">
    <source>
        <dbReference type="ARBA" id="ARBA00004123"/>
    </source>
</evidence>
<evidence type="ECO:0000256" key="8">
    <source>
        <dbReference type="ARBA" id="ARBA00023163"/>
    </source>
</evidence>
<comment type="caution">
    <text evidence="11">The sequence shown here is derived from an EMBL/GenBank/DDBJ whole genome shotgun (WGS) entry which is preliminary data.</text>
</comment>
<reference evidence="11 12" key="1">
    <citation type="journal article" date="2022" name="Nat. Ecol. Evol.">
        <title>A masculinizing supergene underlies an exaggerated male reproductive morph in a spider.</title>
        <authorList>
            <person name="Hendrickx F."/>
            <person name="De Corte Z."/>
            <person name="Sonet G."/>
            <person name="Van Belleghem S.M."/>
            <person name="Kostlbacher S."/>
            <person name="Vangestel C."/>
        </authorList>
    </citation>
    <scope>NUCLEOTIDE SEQUENCE [LARGE SCALE GENOMIC DNA]</scope>
    <source>
        <strain evidence="11">W744_W776</strain>
    </source>
</reference>
<sequence>MASLSENVKRHFPLQNVKDVILFFESQIQNNDEPNLALLSIVVGYIENLLTCNRSLPLNCDVDTALEPVFPMVEISTIDALYAKFKCQIKGSVDLTQYRSSRCATRDLVKKVSDIIWGSLTRSYYKDRAHLQSLFSYLTGNKLDCFGVAFAVVAAFQVLGYKDVHLALSEDHAWVTYGKDSEETAEVTWHGKGNEDKRGQPVNCGVTEKSWLYLNAFPVKCTRRMEVAALVSGINPSINAMSDSIELARMQQQLLWLLYDLNHLKTYPMALGNLGDLEEISPSPGRPPPISLFQESISAAQSYYSNMHVYPYTYLGGYLYRNGRYKGALEAWANAADVIRKYNYGREDEEIYKEFLEIANELIPHIVKVVSSLHSDSGCEPSGQADVPLLKDPDCFAHLLKFYDGLCEWEEGSPTPVLHIGWAKPLVSTISKFPGKVRCMVDITAPEKKPDTSPDPNHSEKTNTKKPSEKNPKSGKENTINGSAKTSKTNNLRSASLESVEKKSKKPEGKESEFIHNLETQMNSDEEPPHPNIMALAAACGDNILNPEYLLGSGEPFSSRSSSSSSGNDCFSHGTANGTSVVPDLNADPGLDLDSTTSFLPTDEPSHDSASVTLTSQKMKGLKDLLLAEKLNTSAIQLQLTAQSQVQVVKRGRQASEPDSTGGRTTKRSRRE</sequence>
<dbReference type="GO" id="GO:0045786">
    <property type="term" value="P:negative regulation of cell cycle"/>
    <property type="evidence" value="ECO:0007669"/>
    <property type="project" value="TreeGrafter"/>
</dbReference>
<dbReference type="GO" id="GO:0000403">
    <property type="term" value="F:Y-form DNA binding"/>
    <property type="evidence" value="ECO:0007669"/>
    <property type="project" value="TreeGrafter"/>
</dbReference>
<keyword evidence="3" id="KW-0678">Repressor</keyword>